<sequence length="458" mass="52383">MKIEDIYSRYEGIIPDFKEFIDFLLRPQRLSIRLNTLKSKREIILSLLKEFSLKPLKFFDDSYVLENGYGIGNHFTHQLGLIYVQEIASMIPAIVLEPKSDDVVLDLCASPGSKTTQIAQLMKNKGLIVANEIDYKRVSSLIHNVKKCGLLNEVLISIPGEKIGDVLPNYFDKILIDAPCSAEGTIRKSKKVLYHWGLKNIQKMSRIQKGLIVSAFRALKPGGIMVYSTCTIAPEENEGVVDYLLKKFPEAEILPINIGEFKFRQGVSQWQKEIFDSRVKNCARILPQDNDTAPFFIAKITKLGVPQLRPGYHGKIEYQNKVIELFSRQYDITDNRFKGFAVFQRQDKYFIATPETYAFIEISGIRKGLEVGRIYGTNLKPDNDFVQIFGLGAKKNIIEVKEWELKKILCGERIKRHNGFDEFVIITYKNLPLSVGHANKSEIKSTVKRARRIREPLN</sequence>
<feature type="binding site" evidence="7">
    <location>
        <position position="132"/>
    </location>
    <ligand>
        <name>S-adenosyl-L-methionine</name>
        <dbReference type="ChEBI" id="CHEBI:59789"/>
    </ligand>
</feature>
<dbReference type="PANTHER" id="PTHR22807:SF30">
    <property type="entry name" value="28S RRNA (CYTOSINE(4447)-C(5))-METHYLTRANSFERASE-RELATED"/>
    <property type="match status" value="1"/>
</dbReference>
<comment type="similarity">
    <text evidence="1 7">Belongs to the class I-like SAM-binding methyltransferase superfamily. RsmB/NOP family.</text>
</comment>
<evidence type="ECO:0000256" key="7">
    <source>
        <dbReference type="PROSITE-ProRule" id="PRU01023"/>
    </source>
</evidence>
<dbReference type="CDD" id="cd02440">
    <property type="entry name" value="AdoMet_MTases"/>
    <property type="match status" value="1"/>
</dbReference>
<keyword evidence="2" id="KW-0963">Cytoplasm</keyword>
<dbReference type="GO" id="GO:0001510">
    <property type="term" value="P:RNA methylation"/>
    <property type="evidence" value="ECO:0007669"/>
    <property type="project" value="InterPro"/>
</dbReference>
<dbReference type="GO" id="GO:0003723">
    <property type="term" value="F:RNA binding"/>
    <property type="evidence" value="ECO:0007669"/>
    <property type="project" value="UniProtKB-UniRule"/>
</dbReference>
<comment type="caution">
    <text evidence="7">Lacks conserved residue(s) required for the propagation of feature annotation.</text>
</comment>
<dbReference type="PANTHER" id="PTHR22807">
    <property type="entry name" value="NOP2 YEAST -RELATED NOL1/NOP2/FMU SUN DOMAIN-CONTAINING"/>
    <property type="match status" value="1"/>
</dbReference>
<dbReference type="PRINTS" id="PR02008">
    <property type="entry name" value="RCMTFAMILY"/>
</dbReference>
<dbReference type="Gene3D" id="3.30.70.1170">
    <property type="entry name" value="Sun protein, domain 3"/>
    <property type="match status" value="1"/>
</dbReference>
<keyword evidence="6 7" id="KW-0694">RNA-binding</keyword>
<reference evidence="9" key="1">
    <citation type="journal article" date="2020" name="mSystems">
        <title>Genome- and Community-Level Interaction Insights into Carbon Utilization and Element Cycling Functions of Hydrothermarchaeota in Hydrothermal Sediment.</title>
        <authorList>
            <person name="Zhou Z."/>
            <person name="Liu Y."/>
            <person name="Xu W."/>
            <person name="Pan J."/>
            <person name="Luo Z.H."/>
            <person name="Li M."/>
        </authorList>
    </citation>
    <scope>NUCLEOTIDE SEQUENCE [LARGE SCALE GENOMIC DNA]</scope>
    <source>
        <strain evidence="9">SpSt-258</strain>
    </source>
</reference>
<dbReference type="PROSITE" id="PS51686">
    <property type="entry name" value="SAM_MT_RSMB_NOP"/>
    <property type="match status" value="1"/>
</dbReference>
<organism evidence="9">
    <name type="scientific">candidate division WOR-3 bacterium</name>
    <dbReference type="NCBI Taxonomy" id="2052148"/>
    <lineage>
        <taxon>Bacteria</taxon>
        <taxon>Bacteria division WOR-3</taxon>
    </lineage>
</organism>
<feature type="binding site" evidence="7">
    <location>
        <position position="177"/>
    </location>
    <ligand>
        <name>S-adenosyl-L-methionine</name>
        <dbReference type="ChEBI" id="CHEBI:59789"/>
    </ligand>
</feature>
<dbReference type="GO" id="GO:0008757">
    <property type="term" value="F:S-adenosylmethionine-dependent methyltransferase activity"/>
    <property type="evidence" value="ECO:0007669"/>
    <property type="project" value="InterPro"/>
</dbReference>
<evidence type="ECO:0000256" key="6">
    <source>
        <dbReference type="ARBA" id="ARBA00022884"/>
    </source>
</evidence>
<dbReference type="NCBIfam" id="TIGR00446">
    <property type="entry name" value="nop2p"/>
    <property type="match status" value="1"/>
</dbReference>
<keyword evidence="3 7" id="KW-0489">Methyltransferase</keyword>
<dbReference type="GO" id="GO:0008173">
    <property type="term" value="F:RNA methyltransferase activity"/>
    <property type="evidence" value="ECO:0007669"/>
    <property type="project" value="InterPro"/>
</dbReference>
<keyword evidence="5 7" id="KW-0949">S-adenosyl-L-methionine</keyword>
<gene>
    <name evidence="9" type="ORF">ENP86_09380</name>
</gene>
<dbReference type="InterPro" id="IPR031341">
    <property type="entry name" value="Methyltr_RsmF_N"/>
</dbReference>
<dbReference type="InterPro" id="IPR023267">
    <property type="entry name" value="RCMT"/>
</dbReference>
<dbReference type="Pfam" id="PF17125">
    <property type="entry name" value="Methyltr_RsmF_N"/>
    <property type="match status" value="1"/>
</dbReference>
<feature type="active site" description="Nucleophile" evidence="7">
    <location>
        <position position="230"/>
    </location>
</feature>
<feature type="domain" description="SAM-dependent MTase RsmB/NOP-type" evidence="8">
    <location>
        <begin position="20"/>
        <end position="303"/>
    </location>
</feature>
<evidence type="ECO:0000256" key="5">
    <source>
        <dbReference type="ARBA" id="ARBA00022691"/>
    </source>
</evidence>
<comment type="caution">
    <text evidence="9">The sequence shown here is derived from an EMBL/GenBank/DDBJ whole genome shotgun (WGS) entry which is preliminary data.</text>
</comment>
<protein>
    <submittedName>
        <fullName evidence="9">RsmB/NOP family class I SAM-dependent RNA methyltransferase</fullName>
    </submittedName>
</protein>
<evidence type="ECO:0000256" key="3">
    <source>
        <dbReference type="ARBA" id="ARBA00022603"/>
    </source>
</evidence>
<keyword evidence="4 7" id="KW-0808">Transferase</keyword>
<name>A0A7V1EIN7_UNCW3</name>
<dbReference type="PROSITE" id="PS01153">
    <property type="entry name" value="NOL1_NOP2_SUN"/>
    <property type="match status" value="1"/>
</dbReference>
<dbReference type="Pfam" id="PF01189">
    <property type="entry name" value="Methyltr_RsmB-F"/>
    <property type="match status" value="1"/>
</dbReference>
<evidence type="ECO:0000256" key="1">
    <source>
        <dbReference type="ARBA" id="ARBA00007494"/>
    </source>
</evidence>
<evidence type="ECO:0000256" key="4">
    <source>
        <dbReference type="ARBA" id="ARBA00022679"/>
    </source>
</evidence>
<dbReference type="InterPro" id="IPR001678">
    <property type="entry name" value="MeTrfase_RsmB-F_NOP2_dom"/>
</dbReference>
<dbReference type="Gene3D" id="3.40.50.150">
    <property type="entry name" value="Vaccinia Virus protein VP39"/>
    <property type="match status" value="1"/>
</dbReference>
<evidence type="ECO:0000259" key="8">
    <source>
        <dbReference type="PROSITE" id="PS51686"/>
    </source>
</evidence>
<dbReference type="InterPro" id="IPR011023">
    <property type="entry name" value="Nop2p"/>
</dbReference>
<dbReference type="InterPro" id="IPR049560">
    <property type="entry name" value="MeTrfase_RsmB-F_NOP2_cat"/>
</dbReference>
<dbReference type="GO" id="GO:0006396">
    <property type="term" value="P:RNA processing"/>
    <property type="evidence" value="ECO:0007669"/>
    <property type="project" value="InterPro"/>
</dbReference>
<dbReference type="AlphaFoldDB" id="A0A7V1EIN7"/>
<dbReference type="EMBL" id="DSKY01000021">
    <property type="protein sequence ID" value="HDY59745.1"/>
    <property type="molecule type" value="Genomic_DNA"/>
</dbReference>
<dbReference type="InterPro" id="IPR018314">
    <property type="entry name" value="RsmB/NOL1/NOP2-like_CS"/>
</dbReference>
<evidence type="ECO:0000256" key="2">
    <source>
        <dbReference type="ARBA" id="ARBA00022490"/>
    </source>
</evidence>
<dbReference type="InterPro" id="IPR029063">
    <property type="entry name" value="SAM-dependent_MTases_sf"/>
</dbReference>
<accession>A0A7V1EIN7</accession>
<evidence type="ECO:0000313" key="9">
    <source>
        <dbReference type="EMBL" id="HDY59745.1"/>
    </source>
</evidence>
<dbReference type="SUPFAM" id="SSF53335">
    <property type="entry name" value="S-adenosyl-L-methionine-dependent methyltransferases"/>
    <property type="match status" value="1"/>
</dbReference>
<proteinExistence type="inferred from homology"/>